<gene>
    <name evidence="1" type="ordered locus">Isop_1026</name>
</gene>
<evidence type="ECO:0000313" key="1">
    <source>
        <dbReference type="EMBL" id="ADV61615.1"/>
    </source>
</evidence>
<reference evidence="1 2" key="2">
    <citation type="journal article" date="2011" name="Stand. Genomic Sci.">
        <title>Complete genome sequence of Isosphaera pallida type strain (IS1B).</title>
        <authorList>
            <consortium name="US DOE Joint Genome Institute (JGI-PGF)"/>
            <person name="Goker M."/>
            <person name="Cleland D."/>
            <person name="Saunders E."/>
            <person name="Lapidus A."/>
            <person name="Nolan M."/>
            <person name="Lucas S."/>
            <person name="Hammon N."/>
            <person name="Deshpande S."/>
            <person name="Cheng J.F."/>
            <person name="Tapia R."/>
            <person name="Han C."/>
            <person name="Goodwin L."/>
            <person name="Pitluck S."/>
            <person name="Liolios K."/>
            <person name="Pagani I."/>
            <person name="Ivanova N."/>
            <person name="Mavromatis K."/>
            <person name="Pati A."/>
            <person name="Chen A."/>
            <person name="Palaniappan K."/>
            <person name="Land M."/>
            <person name="Hauser L."/>
            <person name="Chang Y.J."/>
            <person name="Jeffries C.D."/>
            <person name="Detter J.C."/>
            <person name="Beck B."/>
            <person name="Woyke T."/>
            <person name="Bristow J."/>
            <person name="Eisen J.A."/>
            <person name="Markowitz V."/>
            <person name="Hugenholtz P."/>
            <person name="Kyrpides N.C."/>
            <person name="Klenk H.P."/>
        </authorList>
    </citation>
    <scope>NUCLEOTIDE SEQUENCE [LARGE SCALE GENOMIC DNA]</scope>
    <source>
        <strain evidence="2">ATCC 43644 / DSM 9630 / IS1B</strain>
    </source>
</reference>
<name>E8R428_ISOPI</name>
<organism evidence="1 2">
    <name type="scientific">Isosphaera pallida (strain ATCC 43644 / DSM 9630 / IS1B)</name>
    <dbReference type="NCBI Taxonomy" id="575540"/>
    <lineage>
        <taxon>Bacteria</taxon>
        <taxon>Pseudomonadati</taxon>
        <taxon>Planctomycetota</taxon>
        <taxon>Planctomycetia</taxon>
        <taxon>Isosphaerales</taxon>
        <taxon>Isosphaeraceae</taxon>
        <taxon>Isosphaera</taxon>
    </lineage>
</organism>
<dbReference type="InParanoid" id="E8R428"/>
<accession>E8R428</accession>
<proteinExistence type="predicted"/>
<evidence type="ECO:0000313" key="2">
    <source>
        <dbReference type="Proteomes" id="UP000008631"/>
    </source>
</evidence>
<dbReference type="EMBL" id="CP002353">
    <property type="protein sequence ID" value="ADV61615.1"/>
    <property type="molecule type" value="Genomic_DNA"/>
</dbReference>
<dbReference type="Proteomes" id="UP000008631">
    <property type="component" value="Chromosome"/>
</dbReference>
<dbReference type="HOGENOM" id="CLU_512661_0_0_0"/>
<protein>
    <recommendedName>
        <fullName evidence="3">DUF1570 domain-containing protein</fullName>
    </recommendedName>
</protein>
<dbReference type="KEGG" id="ipa:Isop_1026"/>
<keyword evidence="2" id="KW-1185">Reference proteome</keyword>
<evidence type="ECO:0008006" key="3">
    <source>
        <dbReference type="Google" id="ProtNLM"/>
    </source>
</evidence>
<reference key="1">
    <citation type="submission" date="2010-11" db="EMBL/GenBank/DDBJ databases">
        <title>The complete sequence of chromosome of Isophaera pallida ATCC 43644.</title>
        <authorList>
            <consortium name="US DOE Joint Genome Institute (JGI-PGF)"/>
            <person name="Lucas S."/>
            <person name="Copeland A."/>
            <person name="Lapidus A."/>
            <person name="Bruce D."/>
            <person name="Goodwin L."/>
            <person name="Pitluck S."/>
            <person name="Kyrpides N."/>
            <person name="Mavromatis K."/>
            <person name="Pagani I."/>
            <person name="Ivanova N."/>
            <person name="Saunders E."/>
            <person name="Brettin T."/>
            <person name="Detter J.C."/>
            <person name="Han C."/>
            <person name="Tapia R."/>
            <person name="Land M."/>
            <person name="Hauser L."/>
            <person name="Markowitz V."/>
            <person name="Cheng J.-F."/>
            <person name="Hugenholtz P."/>
            <person name="Woyke T."/>
            <person name="Wu D."/>
            <person name="Eisen J.A."/>
        </authorList>
    </citation>
    <scope>NUCLEOTIDE SEQUENCE</scope>
    <source>
        <strain>ATCC 43644</strain>
    </source>
</reference>
<sequence length="531" mass="58934">MRSMQASGGRGSTSLPLPAGFVQASLLWLALIPLGGGSWTNLAAQPVPPPQVPENDPIARFLALVAEDRQRLPQLPSGLVPEDKPFGPIVVPAPAGQAAISDALRDSAQDWLELAIQAGEAKHWSLAALAVRHALARDPDLAEARRLDGFVRDPETQGDPNAIWTTPERIALRKRGYVDHPQQGWIDASWVRAVNQGFLPAVGTERAPRFVAEAVADAQRAGMNPGWVVETDFFTIQSNLPRRDIVRLGRKLDRFREALVRLMADALSPRFTLASRALDGSSTARPVGFRHEVVIFADASSYRDHLRTRHGFDAGESLGVYLPAPLLKRRGSRGTVFLHRDPKADLDFETTLFHETTHLLLAELNGRGAPRDEGPGFWIFEAVATYFETTRVNEDGSVVFGTPETERLLVGRHRVVERGERVPLAQLLRLDKTRFHNRDHVFLNYVHAQALAAILMNDARLTPREVFLDLVKRAYSSTGPAADRGPSLFDRLGESPQQLEHRLNQFLAEHVPKVEVIRRTSPDKTNRNRSE</sequence>
<dbReference type="STRING" id="575540.Isop_1026"/>
<dbReference type="AlphaFoldDB" id="E8R428"/>